<feature type="transmembrane region" description="Helical" evidence="6">
    <location>
        <begin position="99"/>
        <end position="122"/>
    </location>
</feature>
<feature type="region of interest" description="Disordered" evidence="5">
    <location>
        <begin position="1"/>
        <end position="53"/>
    </location>
</feature>
<dbReference type="PANTHER" id="PTHR12778">
    <property type="entry name" value="SOLUTE CARRIER FAMILY 33 ACETYL-COA TRANSPORTER -RELATED"/>
    <property type="match status" value="1"/>
</dbReference>
<evidence type="ECO:0000256" key="3">
    <source>
        <dbReference type="ARBA" id="ARBA00022989"/>
    </source>
</evidence>
<dbReference type="Gene3D" id="1.20.1250.20">
    <property type="entry name" value="MFS general substrate transporter like domains"/>
    <property type="match status" value="1"/>
</dbReference>
<evidence type="ECO:0008006" key="9">
    <source>
        <dbReference type="Google" id="ProtNLM"/>
    </source>
</evidence>
<name>A0A7M7NIY7_STRPU</name>
<dbReference type="GeneID" id="115918460"/>
<feature type="transmembrane region" description="Helical" evidence="6">
    <location>
        <begin position="64"/>
        <end position="87"/>
    </location>
</feature>
<feature type="transmembrane region" description="Helical" evidence="6">
    <location>
        <begin position="498"/>
        <end position="517"/>
    </location>
</feature>
<feature type="transmembrane region" description="Helical" evidence="6">
    <location>
        <begin position="298"/>
        <end position="318"/>
    </location>
</feature>
<evidence type="ECO:0000256" key="6">
    <source>
        <dbReference type="SAM" id="Phobius"/>
    </source>
</evidence>
<protein>
    <recommendedName>
        <fullName evidence="9">Acetyl-coenzyme A transporter 1</fullName>
    </recommendedName>
</protein>
<dbReference type="OMA" id="ICTTSWI"/>
<dbReference type="RefSeq" id="XP_030835580.1">
    <property type="nucleotide sequence ID" value="XM_030979720.1"/>
</dbReference>
<reference evidence="8" key="1">
    <citation type="submission" date="2015-02" db="EMBL/GenBank/DDBJ databases">
        <title>Genome sequencing for Strongylocentrotus purpuratus.</title>
        <authorList>
            <person name="Murali S."/>
            <person name="Liu Y."/>
            <person name="Vee V."/>
            <person name="English A."/>
            <person name="Wang M."/>
            <person name="Skinner E."/>
            <person name="Han Y."/>
            <person name="Muzny D.M."/>
            <person name="Worley K.C."/>
            <person name="Gibbs R.A."/>
        </authorList>
    </citation>
    <scope>NUCLEOTIDE SEQUENCE</scope>
</reference>
<feature type="transmembrane region" description="Helical" evidence="6">
    <location>
        <begin position="436"/>
        <end position="457"/>
    </location>
</feature>
<dbReference type="GO" id="GO:0035348">
    <property type="term" value="P:acetyl-CoA transmembrane transport"/>
    <property type="evidence" value="ECO:0007669"/>
    <property type="project" value="InterPro"/>
</dbReference>
<dbReference type="AlphaFoldDB" id="A0A7M7NIY7"/>
<dbReference type="GO" id="GO:0016020">
    <property type="term" value="C:membrane"/>
    <property type="evidence" value="ECO:0007669"/>
    <property type="project" value="UniProtKB-SubCell"/>
</dbReference>
<dbReference type="SUPFAM" id="SSF103473">
    <property type="entry name" value="MFS general substrate transporter"/>
    <property type="match status" value="1"/>
</dbReference>
<reference evidence="7" key="2">
    <citation type="submission" date="2021-01" db="UniProtKB">
        <authorList>
            <consortium name="EnsemblMetazoa"/>
        </authorList>
    </citation>
    <scope>IDENTIFICATION</scope>
</reference>
<evidence type="ECO:0000256" key="2">
    <source>
        <dbReference type="ARBA" id="ARBA00022692"/>
    </source>
</evidence>
<feature type="transmembrane region" description="Helical" evidence="6">
    <location>
        <begin position="163"/>
        <end position="184"/>
    </location>
</feature>
<dbReference type="InterPro" id="IPR024371">
    <property type="entry name" value="AcetylCoA_trans_1-like"/>
</dbReference>
<organism evidence="7 8">
    <name type="scientific">Strongylocentrotus purpuratus</name>
    <name type="common">Purple sea urchin</name>
    <dbReference type="NCBI Taxonomy" id="7668"/>
    <lineage>
        <taxon>Eukaryota</taxon>
        <taxon>Metazoa</taxon>
        <taxon>Echinodermata</taxon>
        <taxon>Eleutherozoa</taxon>
        <taxon>Echinozoa</taxon>
        <taxon>Echinoidea</taxon>
        <taxon>Euechinoidea</taxon>
        <taxon>Echinacea</taxon>
        <taxon>Camarodonta</taxon>
        <taxon>Echinidea</taxon>
        <taxon>Strongylocentrotidae</taxon>
        <taxon>Strongylocentrotus</taxon>
    </lineage>
</organism>
<keyword evidence="2 6" id="KW-0812">Transmembrane</keyword>
<dbReference type="KEGG" id="spu:115918460"/>
<dbReference type="FunFam" id="1.20.1250.20:FF:000695">
    <property type="entry name" value="Predicted protein"/>
    <property type="match status" value="1"/>
</dbReference>
<feature type="transmembrane region" description="Helical" evidence="6">
    <location>
        <begin position="360"/>
        <end position="382"/>
    </location>
</feature>
<evidence type="ECO:0000256" key="4">
    <source>
        <dbReference type="ARBA" id="ARBA00023136"/>
    </source>
</evidence>
<dbReference type="Proteomes" id="UP000007110">
    <property type="component" value="Unassembled WGS sequence"/>
</dbReference>
<proteinExistence type="predicted"/>
<feature type="compositionally biased region" description="Basic and acidic residues" evidence="5">
    <location>
        <begin position="1"/>
        <end position="50"/>
    </location>
</feature>
<dbReference type="InterPro" id="IPR036259">
    <property type="entry name" value="MFS_trans_sf"/>
</dbReference>
<dbReference type="InterPro" id="IPR004752">
    <property type="entry name" value="AmpG_permease/AT-1"/>
</dbReference>
<feature type="transmembrane region" description="Helical" evidence="6">
    <location>
        <begin position="205"/>
        <end position="227"/>
    </location>
</feature>
<comment type="subcellular location">
    <subcellularLocation>
        <location evidence="1">Membrane</location>
        <topology evidence="1">Multi-pass membrane protein</topology>
    </subcellularLocation>
</comment>
<evidence type="ECO:0000256" key="5">
    <source>
        <dbReference type="SAM" id="MobiDB-lite"/>
    </source>
</evidence>
<feature type="transmembrane region" description="Helical" evidence="6">
    <location>
        <begin position="247"/>
        <end position="265"/>
    </location>
</feature>
<sequence>MTRQEVKMKRGKDRRGDNTQEVDNRPTHMKEDTDIPTDRKGQDSEHDKNHAGCSNLGRDRNSILLLLLLYVLQGIPLGLAGSIPLLLQSRNISYKQQAIFSFVYWPFSIKLLWAPIVDSVFVSRIGRRKSWLIPCQYLIGLFMMILSGQVTSLLGDDGQDPNILLLTGLFFMLNFLAATQDIAVDGWALTMLSKSNVGYASTCNTVGQTAGFFIGNVIFIALESAHFCNTYLRWEPQEQGIVTLKEFLFFWGIVFFITTTIIGLLKHEEDSHGDHEMGVVSAYKQFSQILRLPIIKKFLVIVITSKMGYAAADAITGLKLIEAGVPREDMALLAVPLVPLQIILPWVISKYTAGSRPLNIYLQAMPWRLIMGIEFAVVVWVTPSFRLADGSFPTSYLVLLLFSYAVHQVALYSMFVSTMAFNARVSDPLMGGTYMTLLNTVSNLGGNWPATVALWLVDSLSWKSCHGGTEEGLDCDTKAEAEVCTKADGKCVTDVDGYYIESAICVIIGFVWLGICARKIRRLQELPLESWRIPSSGSSRD</sequence>
<keyword evidence="8" id="KW-1185">Reference proteome</keyword>
<evidence type="ECO:0000313" key="8">
    <source>
        <dbReference type="Proteomes" id="UP000007110"/>
    </source>
</evidence>
<feature type="transmembrane region" description="Helical" evidence="6">
    <location>
        <begin position="394"/>
        <end position="415"/>
    </location>
</feature>
<dbReference type="PANTHER" id="PTHR12778:SF9">
    <property type="entry name" value="ACETYL-COENZYME A TRANSPORTER 1"/>
    <property type="match status" value="1"/>
</dbReference>
<feature type="transmembrane region" description="Helical" evidence="6">
    <location>
        <begin position="131"/>
        <end position="151"/>
    </location>
</feature>
<evidence type="ECO:0000256" key="1">
    <source>
        <dbReference type="ARBA" id="ARBA00004141"/>
    </source>
</evidence>
<dbReference type="InParanoid" id="A0A7M7NIY7"/>
<keyword evidence="4 6" id="KW-0472">Membrane</keyword>
<dbReference type="Pfam" id="PF13000">
    <property type="entry name" value="Acatn"/>
    <property type="match status" value="2"/>
</dbReference>
<dbReference type="EnsemblMetazoa" id="XM_030979720">
    <property type="protein sequence ID" value="XP_030835580"/>
    <property type="gene ID" value="LOC115918460"/>
</dbReference>
<evidence type="ECO:0000313" key="7">
    <source>
        <dbReference type="EnsemblMetazoa" id="XP_030835580"/>
    </source>
</evidence>
<feature type="transmembrane region" description="Helical" evidence="6">
    <location>
        <begin position="330"/>
        <end position="348"/>
    </location>
</feature>
<keyword evidence="3 6" id="KW-1133">Transmembrane helix</keyword>
<dbReference type="OrthoDB" id="6415790at2759"/>
<dbReference type="GO" id="GO:0008521">
    <property type="term" value="F:acetyl-CoA transmembrane transporter activity"/>
    <property type="evidence" value="ECO:0007669"/>
    <property type="project" value="InterPro"/>
</dbReference>
<accession>A0A7M7NIY7</accession>